<protein>
    <recommendedName>
        <fullName evidence="5">Glycosyl transferase family 1 domain-containing protein</fullName>
    </recommendedName>
</protein>
<dbReference type="AlphaFoldDB" id="A0A2M6WDA6"/>
<sequence>MENQKKIKVAFMIGSFPRVSETFIINQVADLIDRGIEVEVFSFTKGLSSLENISQRFSDYKMSRLVHYLDMPQNKLIRFFAAVYKLLSILLRKPSIFFKVLNFRKYGLTVKSLKLIFWVEPFIGKKFDLVHCHFGTIANKYLVIREIFGFKHKIITTFYGIDVSHIFKVKPRDYYDNLKKHCQSYLVMSDDMKRRVVEYGFSAEQVGVLPISIDVASYPYSERHYSPGQQINLISVGNFVEKKGFDDLLRALAIVKQKTDKDFKCHIVGDGQLKEMIYGLTRELGIGDVVDFKGYMKLEDLITLFTKMHLCLQPSKTSADGDME</sequence>
<dbReference type="GO" id="GO:0016757">
    <property type="term" value="F:glycosyltransferase activity"/>
    <property type="evidence" value="ECO:0007669"/>
    <property type="project" value="InterPro"/>
</dbReference>
<dbReference type="EMBL" id="PFBO01000010">
    <property type="protein sequence ID" value="PIT90787.1"/>
    <property type="molecule type" value="Genomic_DNA"/>
</dbReference>
<feature type="domain" description="Glycosyltransferase subfamily 4-like N-terminal" evidence="2">
    <location>
        <begin position="21"/>
        <end position="215"/>
    </location>
</feature>
<gene>
    <name evidence="3" type="ORF">COU22_00305</name>
</gene>
<dbReference type="Gene3D" id="3.40.50.2000">
    <property type="entry name" value="Glycogen Phosphorylase B"/>
    <property type="match status" value="2"/>
</dbReference>
<evidence type="ECO:0000259" key="2">
    <source>
        <dbReference type="Pfam" id="PF13439"/>
    </source>
</evidence>
<dbReference type="PANTHER" id="PTHR12526">
    <property type="entry name" value="GLYCOSYLTRANSFERASE"/>
    <property type="match status" value="1"/>
</dbReference>
<dbReference type="InterPro" id="IPR028098">
    <property type="entry name" value="Glyco_trans_4-like_N"/>
</dbReference>
<evidence type="ECO:0008006" key="5">
    <source>
        <dbReference type="Google" id="ProtNLM"/>
    </source>
</evidence>
<evidence type="ECO:0000313" key="4">
    <source>
        <dbReference type="Proteomes" id="UP000230543"/>
    </source>
</evidence>
<organism evidence="3 4">
    <name type="scientific">Candidatus Komeilibacteria bacterium CG10_big_fil_rev_8_21_14_0_10_41_13</name>
    <dbReference type="NCBI Taxonomy" id="1974476"/>
    <lineage>
        <taxon>Bacteria</taxon>
        <taxon>Candidatus Komeiliibacteriota</taxon>
    </lineage>
</organism>
<accession>A0A2M6WDA6</accession>
<dbReference type="Proteomes" id="UP000230543">
    <property type="component" value="Unassembled WGS sequence"/>
</dbReference>
<dbReference type="InterPro" id="IPR001296">
    <property type="entry name" value="Glyco_trans_1"/>
</dbReference>
<comment type="caution">
    <text evidence="3">The sequence shown here is derived from an EMBL/GenBank/DDBJ whole genome shotgun (WGS) entry which is preliminary data.</text>
</comment>
<dbReference type="Pfam" id="PF00534">
    <property type="entry name" value="Glycos_transf_1"/>
    <property type="match status" value="1"/>
</dbReference>
<reference evidence="4" key="1">
    <citation type="submission" date="2017-09" db="EMBL/GenBank/DDBJ databases">
        <title>Depth-based differentiation of microbial function through sediment-hosted aquifers and enrichment of novel symbionts in the deep terrestrial subsurface.</title>
        <authorList>
            <person name="Probst A.J."/>
            <person name="Ladd B."/>
            <person name="Jarett J.K."/>
            <person name="Geller-Mcgrath D.E."/>
            <person name="Sieber C.M.K."/>
            <person name="Emerson J.B."/>
            <person name="Anantharaman K."/>
            <person name="Thomas B.C."/>
            <person name="Malmstrom R."/>
            <person name="Stieglmeier M."/>
            <person name="Klingl A."/>
            <person name="Woyke T."/>
            <person name="Ryan C.M."/>
            <person name="Banfield J.F."/>
        </authorList>
    </citation>
    <scope>NUCLEOTIDE SEQUENCE [LARGE SCALE GENOMIC DNA]</scope>
</reference>
<feature type="domain" description="Glycosyl transferase family 1" evidence="1">
    <location>
        <begin position="226"/>
        <end position="317"/>
    </location>
</feature>
<name>A0A2M6WDA6_9BACT</name>
<dbReference type="PANTHER" id="PTHR12526:SF630">
    <property type="entry name" value="GLYCOSYLTRANSFERASE"/>
    <property type="match status" value="1"/>
</dbReference>
<dbReference type="Pfam" id="PF13439">
    <property type="entry name" value="Glyco_transf_4"/>
    <property type="match status" value="1"/>
</dbReference>
<dbReference type="SUPFAM" id="SSF53756">
    <property type="entry name" value="UDP-Glycosyltransferase/glycogen phosphorylase"/>
    <property type="match status" value="1"/>
</dbReference>
<evidence type="ECO:0000313" key="3">
    <source>
        <dbReference type="EMBL" id="PIT90787.1"/>
    </source>
</evidence>
<evidence type="ECO:0000259" key="1">
    <source>
        <dbReference type="Pfam" id="PF00534"/>
    </source>
</evidence>
<proteinExistence type="predicted"/>